<evidence type="ECO:0000256" key="6">
    <source>
        <dbReference type="SAM" id="Phobius"/>
    </source>
</evidence>
<feature type="transmembrane region" description="Helical" evidence="6">
    <location>
        <begin position="49"/>
        <end position="70"/>
    </location>
</feature>
<evidence type="ECO:0000313" key="8">
    <source>
        <dbReference type="EMBL" id="ARE19492.1"/>
    </source>
</evidence>
<dbReference type="GO" id="GO:0005886">
    <property type="term" value="C:plasma membrane"/>
    <property type="evidence" value="ECO:0007669"/>
    <property type="project" value="UniProtKB-SubCell"/>
</dbReference>
<dbReference type="EMBL" id="CP016735">
    <property type="protein sequence ID" value="ARE19492.1"/>
    <property type="molecule type" value="Genomic_DNA"/>
</dbReference>
<evidence type="ECO:0000256" key="3">
    <source>
        <dbReference type="ARBA" id="ARBA00022692"/>
    </source>
</evidence>
<feature type="domain" description="Major facilitator superfamily (MFS) profile" evidence="7">
    <location>
        <begin position="12"/>
        <end position="241"/>
    </location>
</feature>
<keyword evidence="2" id="KW-0813">Transport</keyword>
<name>A0A1V0NY85_LACLL</name>
<evidence type="ECO:0000256" key="5">
    <source>
        <dbReference type="ARBA" id="ARBA00023136"/>
    </source>
</evidence>
<dbReference type="InterPro" id="IPR011701">
    <property type="entry name" value="MFS"/>
</dbReference>
<dbReference type="PANTHER" id="PTHR42718">
    <property type="entry name" value="MAJOR FACILITATOR SUPERFAMILY MULTIDRUG TRANSPORTER MFSC"/>
    <property type="match status" value="1"/>
</dbReference>
<keyword evidence="4 6" id="KW-1133">Transmembrane helix</keyword>
<dbReference type="InterPro" id="IPR036259">
    <property type="entry name" value="MFS_trans_sf"/>
</dbReference>
<dbReference type="Pfam" id="PF07690">
    <property type="entry name" value="MFS_1"/>
    <property type="match status" value="1"/>
</dbReference>
<dbReference type="Gene3D" id="1.20.1250.20">
    <property type="entry name" value="MFS general substrate transporter like domains"/>
    <property type="match status" value="1"/>
</dbReference>
<dbReference type="InterPro" id="IPR020846">
    <property type="entry name" value="MFS_dom"/>
</dbReference>
<geneLocation type="plasmid" evidence="9">
    <name>puc06b</name>
</geneLocation>
<proteinExistence type="predicted"/>
<dbReference type="PROSITE" id="PS50850">
    <property type="entry name" value="MFS"/>
    <property type="match status" value="1"/>
</dbReference>
<dbReference type="GO" id="GO:0022857">
    <property type="term" value="F:transmembrane transporter activity"/>
    <property type="evidence" value="ECO:0007669"/>
    <property type="project" value="InterPro"/>
</dbReference>
<organism evidence="8 9">
    <name type="scientific">Lactococcus lactis subsp. lactis</name>
    <name type="common">Streptococcus lactis</name>
    <dbReference type="NCBI Taxonomy" id="1360"/>
    <lineage>
        <taxon>Bacteria</taxon>
        <taxon>Bacillati</taxon>
        <taxon>Bacillota</taxon>
        <taxon>Bacilli</taxon>
        <taxon>Lactobacillales</taxon>
        <taxon>Streptococcaceae</taxon>
        <taxon>Lactococcus</taxon>
    </lineage>
</organism>
<evidence type="ECO:0000256" key="2">
    <source>
        <dbReference type="ARBA" id="ARBA00022448"/>
    </source>
</evidence>
<keyword evidence="8" id="KW-0614">Plasmid</keyword>
<evidence type="ECO:0000256" key="4">
    <source>
        <dbReference type="ARBA" id="ARBA00022989"/>
    </source>
</evidence>
<evidence type="ECO:0000256" key="1">
    <source>
        <dbReference type="ARBA" id="ARBA00004651"/>
    </source>
</evidence>
<reference evidence="8 9" key="1">
    <citation type="journal article" date="2017" name="BMC Genomics">
        <title>Comparative and functional genomics of the Lactococcus lactis taxon; insights into evolution and niche adaptation.</title>
        <authorList>
            <person name="Kelleher P."/>
            <person name="Bottacini F."/>
            <person name="Mahony J."/>
            <person name="Kilcawley K.N."/>
            <person name="van Sinderen D."/>
        </authorList>
    </citation>
    <scope>NUCLEOTIDE SEQUENCE [LARGE SCALE GENOMIC DNA]</scope>
    <source>
        <strain evidence="8 9">UC06</strain>
        <plasmid evidence="9">puc06b</plasmid>
    </source>
</reference>
<dbReference type="Proteomes" id="UP000192095">
    <property type="component" value="Plasmid puc06b"/>
</dbReference>
<feature type="transmembrane region" description="Helical" evidence="6">
    <location>
        <begin position="222"/>
        <end position="240"/>
    </location>
</feature>
<feature type="transmembrane region" description="Helical" evidence="6">
    <location>
        <begin position="140"/>
        <end position="162"/>
    </location>
</feature>
<protein>
    <submittedName>
        <fullName evidence="8">Permease of the major facilitator superfamily</fullName>
    </submittedName>
</protein>
<keyword evidence="5 6" id="KW-0472">Membrane</keyword>
<evidence type="ECO:0000313" key="9">
    <source>
        <dbReference type="Proteomes" id="UP000192095"/>
    </source>
</evidence>
<evidence type="ECO:0000259" key="7">
    <source>
        <dbReference type="PROSITE" id="PS50850"/>
    </source>
</evidence>
<dbReference type="AlphaFoldDB" id="A0A1V0NY85"/>
<accession>A0A1V0NY85</accession>
<feature type="transmembrane region" description="Helical" evidence="6">
    <location>
        <begin position="197"/>
        <end position="216"/>
    </location>
</feature>
<dbReference type="SUPFAM" id="SSF103473">
    <property type="entry name" value="MFS general substrate transporter"/>
    <property type="match status" value="1"/>
</dbReference>
<comment type="subcellular location">
    <subcellularLocation>
        <location evidence="1">Cell membrane</location>
        <topology evidence="1">Multi-pass membrane protein</topology>
    </subcellularLocation>
</comment>
<feature type="transmembrane region" description="Helical" evidence="6">
    <location>
        <begin position="82"/>
        <end position="104"/>
    </location>
</feature>
<sequence length="241" mass="25685">MHSPTIKHRGAFVATLLTGTFSMSISQSSLSTAYPAFMKAFGLGADTVAWLTTGFMLVMTLMIPVSPWLLHNVTFRRLFQAIELIFAIGTGLCIWAPSFTVLMIGRLLEAIAVGIIFPSFQTVLLTITPHSERGRVMGTAGLVMGSALAVGPIISGVLLTWFPWQALFLFFLVVSLLVLAVSTVTIASVMPLQPTQLDWVSFLLSASFPILLYALGALSKKGLTVGVVGLLILGVLAAGTL</sequence>
<gene>
    <name evidence="8" type="ORF">LLUC06_pB27</name>
</gene>
<dbReference type="PANTHER" id="PTHR42718:SF24">
    <property type="entry name" value="MAJOR FACILITATOR SUPERFAMILY (MFS) PROFILE DOMAIN-CONTAINING PROTEIN"/>
    <property type="match status" value="1"/>
</dbReference>
<keyword evidence="3 6" id="KW-0812">Transmembrane</keyword>
<feature type="transmembrane region" description="Helical" evidence="6">
    <location>
        <begin position="168"/>
        <end position="190"/>
    </location>
</feature>